<protein>
    <recommendedName>
        <fullName evidence="7">Protein TIC 20</fullName>
    </recommendedName>
</protein>
<dbReference type="RefSeq" id="XP_010905140.1">
    <property type="nucleotide sequence ID" value="XM_010906838.3"/>
</dbReference>
<dbReference type="GeneID" id="105032391"/>
<evidence type="ECO:0000256" key="1">
    <source>
        <dbReference type="ARBA" id="ARBA00004478"/>
    </source>
</evidence>
<proteinExistence type="inferred from homology"/>
<dbReference type="FunCoup" id="A0A6I9Q9F8">
    <property type="interactions" value="1205"/>
</dbReference>
<feature type="transmembrane region" description="Helical" evidence="7">
    <location>
        <begin position="214"/>
        <end position="237"/>
    </location>
</feature>
<dbReference type="Pfam" id="PF16166">
    <property type="entry name" value="TIC20"/>
    <property type="match status" value="1"/>
</dbReference>
<dbReference type="Proteomes" id="UP000504607">
    <property type="component" value="Chromosome 1"/>
</dbReference>
<evidence type="ECO:0000256" key="5">
    <source>
        <dbReference type="ARBA" id="ARBA00022989"/>
    </source>
</evidence>
<evidence type="ECO:0000313" key="8">
    <source>
        <dbReference type="Proteomes" id="UP000504607"/>
    </source>
</evidence>
<feature type="transmembrane region" description="Helical" evidence="7">
    <location>
        <begin position="179"/>
        <end position="202"/>
    </location>
</feature>
<dbReference type="OrthoDB" id="602284at2759"/>
<dbReference type="GO" id="GO:0009706">
    <property type="term" value="C:chloroplast inner membrane"/>
    <property type="evidence" value="ECO:0007669"/>
    <property type="project" value="UniProtKB-SubCell"/>
</dbReference>
<comment type="function">
    <text evidence="7">Involved in protein precursor import into chloroplasts.</text>
</comment>
<comment type="subcellular location">
    <subcellularLocation>
        <location evidence="1">Plastid</location>
        <location evidence="1">Chloroplast inner membrane</location>
        <topology evidence="1">Multi-pass membrane protein</topology>
    </subcellularLocation>
    <subcellularLocation>
        <location evidence="7">Plastid</location>
        <location evidence="7">Chloroplast membrane</location>
        <topology evidence="7">Multi-pass membrane protein</topology>
    </subcellularLocation>
</comment>
<sequence length="294" mass="33467">MWRRLGFGRAATTTGSWDSMLLNKCVASGGPAIKLGPRNTKHNPSLAYVLPVRASAACPKFRSLSTSYQERKPLSLRGGPILHLSGASTSFLRGDHGSVAQMLPLLDRHSKVWPRSSVVCKASKSFFSYPQMTSKPKWWWRTLACIPYLLPLHYVWFYADTVYQLHHILEDFEFLTNPFLDTIALLPNWFMMVVLYVAYLGVVKRKEWPHFLRFHVTMALLLDTALQVMAIACGWMPNAVYRGMLGMYFWTAVAFIQMYTVLECMRCALTGKYADVPFVSDAAYFHTDLLLFGL</sequence>
<dbReference type="PANTHER" id="PTHR33510">
    <property type="entry name" value="PROTEIN TIC 20-II, CHLOROPLASTIC"/>
    <property type="match status" value="1"/>
</dbReference>
<keyword evidence="6 7" id="KW-0472">Membrane</keyword>
<evidence type="ECO:0000313" key="9">
    <source>
        <dbReference type="RefSeq" id="XP_010905140.1"/>
    </source>
</evidence>
<accession>A0A6I9Q9F8</accession>
<name>A0A6I9Q9F8_ELAGV</name>
<keyword evidence="3 7" id="KW-0812">Transmembrane</keyword>
<evidence type="ECO:0000256" key="4">
    <source>
        <dbReference type="ARBA" id="ARBA00022780"/>
    </source>
</evidence>
<keyword evidence="4" id="KW-1001">Plastid inner membrane</keyword>
<gene>
    <name evidence="9" type="primary">LOC105032391</name>
</gene>
<dbReference type="PANTHER" id="PTHR33510:SF9">
    <property type="entry name" value="HIT-TYPE ZINC FINGER FAMILY PROTEIN-RELATED"/>
    <property type="match status" value="1"/>
</dbReference>
<dbReference type="InterPro" id="IPR005691">
    <property type="entry name" value="Tic20"/>
</dbReference>
<feature type="transmembrane region" description="Helical" evidence="7">
    <location>
        <begin position="243"/>
        <end position="262"/>
    </location>
</feature>
<dbReference type="AlphaFoldDB" id="A0A6I9Q9F8"/>
<evidence type="ECO:0000256" key="7">
    <source>
        <dbReference type="RuleBase" id="RU367003"/>
    </source>
</evidence>
<keyword evidence="7" id="KW-0150">Chloroplast</keyword>
<organism evidence="8 9">
    <name type="scientific">Elaeis guineensis var. tenera</name>
    <name type="common">Oil palm</name>
    <dbReference type="NCBI Taxonomy" id="51953"/>
    <lineage>
        <taxon>Eukaryota</taxon>
        <taxon>Viridiplantae</taxon>
        <taxon>Streptophyta</taxon>
        <taxon>Embryophyta</taxon>
        <taxon>Tracheophyta</taxon>
        <taxon>Spermatophyta</taxon>
        <taxon>Magnoliopsida</taxon>
        <taxon>Liliopsida</taxon>
        <taxon>Arecaceae</taxon>
        <taxon>Arecoideae</taxon>
        <taxon>Cocoseae</taxon>
        <taxon>Elaeidinae</taxon>
        <taxon>Elaeis</taxon>
    </lineage>
</organism>
<evidence type="ECO:0000256" key="2">
    <source>
        <dbReference type="ARBA" id="ARBA00009596"/>
    </source>
</evidence>
<evidence type="ECO:0000256" key="6">
    <source>
        <dbReference type="ARBA" id="ARBA00023136"/>
    </source>
</evidence>
<reference evidence="9" key="1">
    <citation type="submission" date="2025-08" db="UniProtKB">
        <authorList>
            <consortium name="RefSeq"/>
        </authorList>
    </citation>
    <scope>IDENTIFICATION</scope>
</reference>
<dbReference type="KEGG" id="egu:105032391"/>
<dbReference type="InParanoid" id="A0A6I9Q9F8"/>
<feature type="transmembrane region" description="Helical" evidence="7">
    <location>
        <begin position="138"/>
        <end position="159"/>
    </location>
</feature>
<comment type="similarity">
    <text evidence="2 7">Belongs to the Tic20 family.</text>
</comment>
<keyword evidence="5 7" id="KW-1133">Transmembrane helix</keyword>
<keyword evidence="8" id="KW-1185">Reference proteome</keyword>
<keyword evidence="7" id="KW-0934">Plastid</keyword>
<evidence type="ECO:0000256" key="3">
    <source>
        <dbReference type="ARBA" id="ARBA00022692"/>
    </source>
</evidence>